<feature type="binding site" description="in other chain" evidence="2">
    <location>
        <position position="185"/>
    </location>
    <ligand>
        <name>pyridoxal 5'-phosphate</name>
        <dbReference type="ChEBI" id="CHEBI:597326"/>
        <note>ligand shared between dimeric partners</note>
    </ligand>
</feature>
<dbReference type="NCBIfam" id="TIGR01822">
    <property type="entry name" value="2am3keto_CoA"/>
    <property type="match status" value="1"/>
</dbReference>
<dbReference type="PANTHER" id="PTHR13693">
    <property type="entry name" value="CLASS II AMINOTRANSFERASE/8-AMINO-7-OXONONANOATE SYNTHASE"/>
    <property type="match status" value="1"/>
</dbReference>
<dbReference type="Gene3D" id="3.40.640.10">
    <property type="entry name" value="Type I PLP-dependent aspartate aminotransferase-like (Major domain)"/>
    <property type="match status" value="1"/>
</dbReference>
<dbReference type="CDD" id="cd06454">
    <property type="entry name" value="KBL_like"/>
    <property type="match status" value="1"/>
</dbReference>
<keyword evidence="5" id="KW-1185">Reference proteome</keyword>
<keyword evidence="2 4" id="KW-0012">Acyltransferase</keyword>
<feature type="modified residue" description="N6-(pyridoxal phosphate)lysine" evidence="2">
    <location>
        <position position="244"/>
    </location>
</feature>
<feature type="binding site" evidence="2">
    <location>
        <begin position="274"/>
        <end position="275"/>
    </location>
    <ligand>
        <name>pyridoxal 5'-phosphate</name>
        <dbReference type="ChEBI" id="CHEBI:597326"/>
        <note>ligand shared between dimeric partners</note>
    </ligand>
</feature>
<accession>A0ABR7VFJ5</accession>
<comment type="function">
    <text evidence="2">Catalyzes the cleavage of 2-amino-3-ketobutyrate to glycine and acetyl-CoA.</text>
</comment>
<gene>
    <name evidence="2 4" type="primary">kbl</name>
    <name evidence="4" type="ORF">HPE63_11570</name>
</gene>
<evidence type="ECO:0000313" key="4">
    <source>
        <dbReference type="EMBL" id="MBD0851307.1"/>
    </source>
</evidence>
<dbReference type="InterPro" id="IPR015424">
    <property type="entry name" value="PyrdxlP-dep_Trfase"/>
</dbReference>
<dbReference type="Proteomes" id="UP000598350">
    <property type="component" value="Unassembled WGS sequence"/>
</dbReference>
<proteinExistence type="inferred from homology"/>
<dbReference type="InterPro" id="IPR015421">
    <property type="entry name" value="PyrdxlP-dep_Trfase_major"/>
</dbReference>
<dbReference type="InterPro" id="IPR015422">
    <property type="entry name" value="PyrdxlP-dep_Trfase_small"/>
</dbReference>
<dbReference type="NCBIfam" id="NF005394">
    <property type="entry name" value="PRK06939.1"/>
    <property type="match status" value="1"/>
</dbReference>
<reference evidence="4 5" key="1">
    <citation type="submission" date="2020-05" db="EMBL/GenBank/DDBJ databases">
        <title>The draft genome sequence of Maribacter arenosus CAU 1321.</title>
        <authorList>
            <person name="Mu L."/>
        </authorList>
    </citation>
    <scope>NUCLEOTIDE SEQUENCE [LARGE SCALE GENOMIC DNA]</scope>
    <source>
        <strain evidence="4 5">CAU 1321</strain>
    </source>
</reference>
<feature type="binding site" evidence="2">
    <location>
        <position position="136"/>
    </location>
    <ligand>
        <name>substrate</name>
    </ligand>
</feature>
<dbReference type="EMBL" id="JABTCG010000004">
    <property type="protein sequence ID" value="MBD0851307.1"/>
    <property type="molecule type" value="Genomic_DNA"/>
</dbReference>
<dbReference type="SUPFAM" id="SSF53383">
    <property type="entry name" value="PLP-dependent transferases"/>
    <property type="match status" value="1"/>
</dbReference>
<comment type="caution">
    <text evidence="4">The sequence shown here is derived from an EMBL/GenBank/DDBJ whole genome shotgun (WGS) entry which is preliminary data.</text>
</comment>
<dbReference type="InterPro" id="IPR011282">
    <property type="entry name" value="2am3keto_CoA_ligase"/>
</dbReference>
<organism evidence="4 5">
    <name type="scientific">Maribacter arenosus</name>
    <dbReference type="NCBI Taxonomy" id="1854708"/>
    <lineage>
        <taxon>Bacteria</taxon>
        <taxon>Pseudomonadati</taxon>
        <taxon>Bacteroidota</taxon>
        <taxon>Flavobacteriia</taxon>
        <taxon>Flavobacteriales</taxon>
        <taxon>Flavobacteriaceae</taxon>
        <taxon>Maribacter</taxon>
    </lineage>
</organism>
<sequence length="397" mass="43398">MYGKIKQFLTDELESIKNDGLFKSERIITSPQAAVIKLSTGEEVINFCANNYLGLSSHPEVIQAAKDTMDTHGFGMSSVRFICGTQDIHKQLEQKIAAFYETEDTILYAAAFDANGGVFEPLLGPEDAIISDALNHASIIDGVRLCKAKRYRYANGDMSDLEQQLIQAQKDNARFKLIVTDGVFSMDGVLAPLDTICDLADTYDALVMVDECHAAGFIGATGKGTLEEKGVMGRVDIITGTLGKALGGAMGGYTTGKKEIIELLRQRSRPYLFSNSLAPSIVGASLKVFDMLANDNSLRDKLQSNTEYFKKGMKEAGFDFIDGDSAIVPVMLYDAKLSQQMANMLLDRGIYVIGFFYPVVPKGKARIRVQLSAAHETDHIDKAIKAFVEVGKILKIV</sequence>
<dbReference type="Gene3D" id="3.90.1150.10">
    <property type="entry name" value="Aspartate Aminotransferase, domain 1"/>
    <property type="match status" value="1"/>
</dbReference>
<dbReference type="PANTHER" id="PTHR13693:SF103">
    <property type="entry name" value="AMINOTRANSFERASE CLASS I_CLASSII DOMAIN-CONTAINING PROTEIN"/>
    <property type="match status" value="1"/>
</dbReference>
<keyword evidence="2" id="KW-0663">Pyridoxal phosphate</keyword>
<dbReference type="InterPro" id="IPR004839">
    <property type="entry name" value="Aminotransferase_I/II_large"/>
</dbReference>
<feature type="binding site" evidence="2">
    <location>
        <position position="368"/>
    </location>
    <ligand>
        <name>substrate</name>
    </ligand>
</feature>
<dbReference type="InterPro" id="IPR050087">
    <property type="entry name" value="AON_synthase_class-II"/>
</dbReference>
<evidence type="ECO:0000313" key="5">
    <source>
        <dbReference type="Proteomes" id="UP000598350"/>
    </source>
</evidence>
<dbReference type="EC" id="2.3.1.29" evidence="2"/>
<dbReference type="Pfam" id="PF00155">
    <property type="entry name" value="Aminotran_1_2"/>
    <property type="match status" value="1"/>
</dbReference>
<comment type="subunit">
    <text evidence="2">Homodimer.</text>
</comment>
<name>A0ABR7VFJ5_9FLAO</name>
<comment type="cofactor">
    <cofactor evidence="2">
        <name>pyridoxal 5'-phosphate</name>
        <dbReference type="ChEBI" id="CHEBI:597326"/>
    </cofactor>
    <text evidence="2">Binds 1 pyridoxal phosphate per subunit.</text>
</comment>
<protein>
    <recommendedName>
        <fullName evidence="2">2-amino-3-ketobutyrate coenzyme A ligase</fullName>
        <shortName evidence="2">AKB ligase</shortName>
        <ecNumber evidence="2">2.3.1.29</ecNumber>
    </recommendedName>
    <alternativeName>
        <fullName evidence="2">Glycine acetyltransferase</fullName>
    </alternativeName>
</protein>
<evidence type="ECO:0000256" key="1">
    <source>
        <dbReference type="ARBA" id="ARBA00022679"/>
    </source>
</evidence>
<dbReference type="GO" id="GO:0008890">
    <property type="term" value="F:glycine C-acetyltransferase activity"/>
    <property type="evidence" value="ECO:0007669"/>
    <property type="project" value="UniProtKB-EC"/>
</dbReference>
<evidence type="ECO:0000259" key="3">
    <source>
        <dbReference type="Pfam" id="PF00155"/>
    </source>
</evidence>
<comment type="similarity">
    <text evidence="2">Belongs to the class-II pyridoxal-phosphate-dependent aminotransferase family.</text>
</comment>
<dbReference type="RefSeq" id="WP_188314434.1">
    <property type="nucleotide sequence ID" value="NZ_JABTCG010000004.1"/>
</dbReference>
<comment type="pathway">
    <text evidence="2">Amino-acid degradation; L-threonine degradation via oxydo-reductase pathway; glycine from L-threonine: step 2/2.</text>
</comment>
<comment type="catalytic activity">
    <reaction evidence="2">
        <text>glycine + acetyl-CoA = (2S)-2-amino-3-oxobutanoate + CoA</text>
        <dbReference type="Rhea" id="RHEA:20736"/>
        <dbReference type="ChEBI" id="CHEBI:57287"/>
        <dbReference type="ChEBI" id="CHEBI:57288"/>
        <dbReference type="ChEBI" id="CHEBI:57305"/>
        <dbReference type="ChEBI" id="CHEBI:78948"/>
        <dbReference type="EC" id="2.3.1.29"/>
    </reaction>
</comment>
<evidence type="ECO:0000256" key="2">
    <source>
        <dbReference type="HAMAP-Rule" id="MF_00985"/>
    </source>
</evidence>
<feature type="binding site" description="in other chain" evidence="2">
    <location>
        <begin position="241"/>
        <end position="244"/>
    </location>
    <ligand>
        <name>pyridoxal 5'-phosphate</name>
        <dbReference type="ChEBI" id="CHEBI:597326"/>
        <note>ligand shared between dimeric partners</note>
    </ligand>
</feature>
<feature type="domain" description="Aminotransferase class I/classII large" evidence="3">
    <location>
        <begin position="43"/>
        <end position="387"/>
    </location>
</feature>
<comment type="caution">
    <text evidence="2">Lacks conserved residue(s) required for the propagation of feature annotation.</text>
</comment>
<keyword evidence="1 2" id="KW-0808">Transferase</keyword>
<dbReference type="HAMAP" id="MF_00985">
    <property type="entry name" value="2am3keto_CoA_ligase"/>
    <property type="match status" value="1"/>
</dbReference>